<dbReference type="InterPro" id="IPR002921">
    <property type="entry name" value="Fungal_lipase-type"/>
</dbReference>
<feature type="transmembrane region" description="Helical" evidence="2">
    <location>
        <begin position="93"/>
        <end position="120"/>
    </location>
</feature>
<protein>
    <recommendedName>
        <fullName evidence="3">Fungal lipase-type domain-containing protein</fullName>
    </recommendedName>
</protein>
<dbReference type="CDD" id="cd00519">
    <property type="entry name" value="Lipase_3"/>
    <property type="match status" value="1"/>
</dbReference>
<evidence type="ECO:0000313" key="4">
    <source>
        <dbReference type="EMBL" id="KAF7727855.1"/>
    </source>
</evidence>
<keyword evidence="2" id="KW-0472">Membrane</keyword>
<organism evidence="4 5">
    <name type="scientific">Apophysomyces ossiformis</name>
    <dbReference type="NCBI Taxonomy" id="679940"/>
    <lineage>
        <taxon>Eukaryota</taxon>
        <taxon>Fungi</taxon>
        <taxon>Fungi incertae sedis</taxon>
        <taxon>Mucoromycota</taxon>
        <taxon>Mucoromycotina</taxon>
        <taxon>Mucoromycetes</taxon>
        <taxon>Mucorales</taxon>
        <taxon>Mucorineae</taxon>
        <taxon>Mucoraceae</taxon>
        <taxon>Apophysomyces</taxon>
    </lineage>
</organism>
<dbReference type="InterPro" id="IPR051218">
    <property type="entry name" value="Sec_MonoDiacylglyc_Lipase"/>
</dbReference>
<dbReference type="InterPro" id="IPR029058">
    <property type="entry name" value="AB_hydrolase_fold"/>
</dbReference>
<name>A0A8H7BUH8_9FUNG</name>
<dbReference type="OrthoDB" id="426718at2759"/>
<dbReference type="Gene3D" id="3.40.50.1820">
    <property type="entry name" value="alpha/beta hydrolase"/>
    <property type="match status" value="1"/>
</dbReference>
<dbReference type="Pfam" id="PF01764">
    <property type="entry name" value="Lipase_3"/>
    <property type="match status" value="1"/>
</dbReference>
<gene>
    <name evidence="4" type="ORF">EC973_006968</name>
</gene>
<evidence type="ECO:0000256" key="2">
    <source>
        <dbReference type="SAM" id="Phobius"/>
    </source>
</evidence>
<dbReference type="PANTHER" id="PTHR45856:SF24">
    <property type="entry name" value="FUNGAL LIPASE-LIKE DOMAIN-CONTAINING PROTEIN"/>
    <property type="match status" value="1"/>
</dbReference>
<evidence type="ECO:0000313" key="5">
    <source>
        <dbReference type="Proteomes" id="UP000605846"/>
    </source>
</evidence>
<evidence type="ECO:0000256" key="1">
    <source>
        <dbReference type="SAM" id="MobiDB-lite"/>
    </source>
</evidence>
<proteinExistence type="predicted"/>
<feature type="domain" description="Fungal lipase-type" evidence="3">
    <location>
        <begin position="272"/>
        <end position="435"/>
    </location>
</feature>
<dbReference type="SUPFAM" id="SSF53474">
    <property type="entry name" value="alpha/beta-Hydrolases"/>
    <property type="match status" value="1"/>
</dbReference>
<keyword evidence="2" id="KW-0812">Transmembrane</keyword>
<keyword evidence="2" id="KW-1133">Transmembrane helix</keyword>
<evidence type="ECO:0000259" key="3">
    <source>
        <dbReference type="Pfam" id="PF01764"/>
    </source>
</evidence>
<dbReference type="PANTHER" id="PTHR45856">
    <property type="entry name" value="ALPHA/BETA-HYDROLASES SUPERFAMILY PROTEIN"/>
    <property type="match status" value="1"/>
</dbReference>
<accession>A0A8H7BUH8</accession>
<comment type="caution">
    <text evidence="4">The sequence shown here is derived from an EMBL/GenBank/DDBJ whole genome shotgun (WGS) entry which is preliminary data.</text>
</comment>
<dbReference type="EMBL" id="JABAYA010000048">
    <property type="protein sequence ID" value="KAF7727855.1"/>
    <property type="molecule type" value="Genomic_DNA"/>
</dbReference>
<dbReference type="AlphaFoldDB" id="A0A8H7BUH8"/>
<keyword evidence="5" id="KW-1185">Reference proteome</keyword>
<dbReference type="GO" id="GO:0006629">
    <property type="term" value="P:lipid metabolic process"/>
    <property type="evidence" value="ECO:0007669"/>
    <property type="project" value="InterPro"/>
</dbReference>
<sequence>MFTSPTGSENGKHEGYSSNSQQGEPPSGWPIYQKDAQRSAPNFAIATAPSVKEMAQEYSESDRWNYMTYGLNVCKDLLLTFYYKPSMILTSPFSIISLVAIYAILFFAVLVISNVLEIYWQIRGEQQYERSMYSLRDKVEPSMVLDRESAKLVRATIPTMADAAPMDNLSDDNPSPSIRQRVFDLSIAQALLLLSTLIYQRDGVKVRSAVKLLSAKDEATRRKSIGKLQESLTKIREIADKWGLDFHGATELFSVTGPFCGVYLSKTDPVMVVCFKGTNIDSFEDILVDATLQRVEAGPYVFGQTHQGFYESLFSNSGFSKNEIHDPYHNILRKLNRYATLLRRKLGTDKKIQVWVTGHSLGGAMSTLLYARLLKCPGDLENCEIRDCYLYGTPAVGNNEFACTFSSYELNPLRRSSTLWRVINKKDLVSKLPLAKTDRTIGKYIGKDDIFNYFHVGHSIKLGCSDKQPIREEESVYRPTTEVLVQLGGWKPQKGPAAQASQKPQSLKESFFKQLYAIIHYLAPFSLVDHAPEGYRYELNRARDYCTSLMDKKQGTNVVKLS</sequence>
<reference evidence="4" key="1">
    <citation type="submission" date="2020-01" db="EMBL/GenBank/DDBJ databases">
        <title>Genome Sequencing of Three Apophysomyces-Like Fungal Strains Confirms a Novel Fungal Genus in the Mucoromycota with divergent Burkholderia-like Endosymbiotic Bacteria.</title>
        <authorList>
            <person name="Stajich J.E."/>
            <person name="Macias A.M."/>
            <person name="Carter-House D."/>
            <person name="Lovett B."/>
            <person name="Kasson L.R."/>
            <person name="Berry K."/>
            <person name="Grigoriev I."/>
            <person name="Chang Y."/>
            <person name="Spatafora J."/>
            <person name="Kasson M.T."/>
        </authorList>
    </citation>
    <scope>NUCLEOTIDE SEQUENCE</scope>
    <source>
        <strain evidence="4">NRRL A-21654</strain>
    </source>
</reference>
<feature type="region of interest" description="Disordered" evidence="1">
    <location>
        <begin position="1"/>
        <end position="33"/>
    </location>
</feature>
<dbReference type="Proteomes" id="UP000605846">
    <property type="component" value="Unassembled WGS sequence"/>
</dbReference>